<comment type="caution">
    <text evidence="4">The sequence shown here is derived from an EMBL/GenBank/DDBJ whole genome shotgun (WGS) entry which is preliminary data.</text>
</comment>
<accession>A0A7C2NXU5</accession>
<dbReference type="AlphaFoldDB" id="A0A7C2NXU5"/>
<gene>
    <name evidence="4" type="ORF">ENQ76_08290</name>
</gene>
<proteinExistence type="predicted"/>
<feature type="transmembrane region" description="Helical" evidence="2">
    <location>
        <begin position="12"/>
        <end position="36"/>
    </location>
</feature>
<sequence>MSVLSAARRRRAFTLIELLVVIAIIAILIALLLPAVQQAREAARRTQCRNNLKQIGLAIHNYESSHTVYPPGRLGYPMVFSVQAHILPYLEGANLYNLIDFNTPPSFGPPSSPMTRNEIAVRSLIPFYLCPSDRGQIGGSDFGPTNYVACTGSGAGAANSINTGDGVMYSRSSVRFRDVTDGLSSTVCFSEHTLGAGGNPSSSAGGPAARPEEEVLELAGSTPTTPAACVPGGGNWSGLRGAKWMNGHYGDTLYNHFYNPNSQQSDCGNASHNFGLTAARSRHEGGVHVTLCDGAVRFVSENVDLQVWRGLATRSGGEVLGEF</sequence>
<keyword evidence="2" id="KW-0812">Transmembrane</keyword>
<dbReference type="InterPro" id="IPR011453">
    <property type="entry name" value="DUF1559"/>
</dbReference>
<feature type="region of interest" description="Disordered" evidence="1">
    <location>
        <begin position="196"/>
        <end position="216"/>
    </location>
</feature>
<dbReference type="Pfam" id="PF07963">
    <property type="entry name" value="N_methyl"/>
    <property type="match status" value="1"/>
</dbReference>
<dbReference type="Pfam" id="PF07596">
    <property type="entry name" value="SBP_bac_10"/>
    <property type="match status" value="1"/>
</dbReference>
<evidence type="ECO:0000256" key="1">
    <source>
        <dbReference type="SAM" id="MobiDB-lite"/>
    </source>
</evidence>
<dbReference type="InterPro" id="IPR027558">
    <property type="entry name" value="Pre_pil_HX9DG_C"/>
</dbReference>
<dbReference type="Gene3D" id="3.30.700.10">
    <property type="entry name" value="Glycoprotein, Type 4 Pilin"/>
    <property type="match status" value="1"/>
</dbReference>
<evidence type="ECO:0000313" key="4">
    <source>
        <dbReference type="EMBL" id="HEN15449.1"/>
    </source>
</evidence>
<dbReference type="PANTHER" id="PTHR30093:SF2">
    <property type="entry name" value="TYPE II SECRETION SYSTEM PROTEIN H"/>
    <property type="match status" value="1"/>
</dbReference>
<keyword evidence="2" id="KW-0472">Membrane</keyword>
<dbReference type="NCBIfam" id="TIGR04294">
    <property type="entry name" value="pre_pil_HX9DG"/>
    <property type="match status" value="1"/>
</dbReference>
<dbReference type="PANTHER" id="PTHR30093">
    <property type="entry name" value="GENERAL SECRETION PATHWAY PROTEIN G"/>
    <property type="match status" value="1"/>
</dbReference>
<name>A0A7C2NXU5_9PLAN</name>
<evidence type="ECO:0000256" key="2">
    <source>
        <dbReference type="SAM" id="Phobius"/>
    </source>
</evidence>
<dbReference type="NCBIfam" id="TIGR02532">
    <property type="entry name" value="IV_pilin_GFxxxE"/>
    <property type="match status" value="1"/>
</dbReference>
<reference evidence="4" key="1">
    <citation type="journal article" date="2020" name="mSystems">
        <title>Genome- and Community-Level Interaction Insights into Carbon Utilization and Element Cycling Functions of Hydrothermarchaeota in Hydrothermal Sediment.</title>
        <authorList>
            <person name="Zhou Z."/>
            <person name="Liu Y."/>
            <person name="Xu W."/>
            <person name="Pan J."/>
            <person name="Luo Z.H."/>
            <person name="Li M."/>
        </authorList>
    </citation>
    <scope>NUCLEOTIDE SEQUENCE [LARGE SCALE GENOMIC DNA]</scope>
    <source>
        <strain evidence="4">SpSt-339</strain>
    </source>
</reference>
<organism evidence="4">
    <name type="scientific">Schlesneria paludicola</name>
    <dbReference type="NCBI Taxonomy" id="360056"/>
    <lineage>
        <taxon>Bacteria</taxon>
        <taxon>Pseudomonadati</taxon>
        <taxon>Planctomycetota</taxon>
        <taxon>Planctomycetia</taxon>
        <taxon>Planctomycetales</taxon>
        <taxon>Planctomycetaceae</taxon>
        <taxon>Schlesneria</taxon>
    </lineage>
</organism>
<feature type="compositionally biased region" description="Low complexity" evidence="1">
    <location>
        <begin position="199"/>
        <end position="209"/>
    </location>
</feature>
<dbReference type="EMBL" id="DSOK01000243">
    <property type="protein sequence ID" value="HEN15449.1"/>
    <property type="molecule type" value="Genomic_DNA"/>
</dbReference>
<dbReference type="SUPFAM" id="SSF54523">
    <property type="entry name" value="Pili subunits"/>
    <property type="match status" value="1"/>
</dbReference>
<keyword evidence="2" id="KW-1133">Transmembrane helix</keyword>
<feature type="domain" description="DUF1559" evidence="3">
    <location>
        <begin position="37"/>
        <end position="306"/>
    </location>
</feature>
<dbReference type="InterPro" id="IPR012902">
    <property type="entry name" value="N_methyl_site"/>
</dbReference>
<evidence type="ECO:0000259" key="3">
    <source>
        <dbReference type="Pfam" id="PF07596"/>
    </source>
</evidence>
<protein>
    <submittedName>
        <fullName evidence="4">DUF1559 domain-containing protein</fullName>
    </submittedName>
</protein>
<dbReference type="InterPro" id="IPR045584">
    <property type="entry name" value="Pilin-like"/>
</dbReference>